<dbReference type="Proteomes" id="UP001628193">
    <property type="component" value="Unassembled WGS sequence"/>
</dbReference>
<proteinExistence type="predicted"/>
<reference evidence="3 4" key="1">
    <citation type="submission" date="2024-05" db="EMBL/GenBank/DDBJ databases">
        <authorList>
            <consortium name="Candidatus Magnetaquicoccaceae bacterium FCR-1 genome sequencing consortium"/>
            <person name="Shimoshige H."/>
            <person name="Shimamura S."/>
            <person name="Taoka A."/>
            <person name="Kobayashi H."/>
            <person name="Maekawa T."/>
        </authorList>
    </citation>
    <scope>NUCLEOTIDE SEQUENCE [LARGE SCALE GENOMIC DNA]</scope>
    <source>
        <strain evidence="3 4">FCR-1</strain>
    </source>
</reference>
<dbReference type="RefSeq" id="WP_420905218.1">
    <property type="nucleotide sequence ID" value="NZ_BAAFGK010000004.1"/>
</dbReference>
<gene>
    <name evidence="3" type="ORF">SIID45300_01851</name>
</gene>
<evidence type="ECO:0008006" key="5">
    <source>
        <dbReference type="Google" id="ProtNLM"/>
    </source>
</evidence>
<sequence length="127" mass="13292">MPHSLHTGPIVTGALLMLVGSLMSGSAHAEPKKPAHPHATPPAFDLSYQRDGDANPGQMRFSPTPDGQQIWIGTPRVIVHAPDGSNQPTSPAPGADSITIPANPPTLTFDLTPDGTLTPVRPDPKQN</sequence>
<organism evidence="3 4">
    <name type="scientific">Candidatus Magnetaquiglobus chichijimensis</name>
    <dbReference type="NCBI Taxonomy" id="3141448"/>
    <lineage>
        <taxon>Bacteria</taxon>
        <taxon>Pseudomonadati</taxon>
        <taxon>Pseudomonadota</taxon>
        <taxon>Magnetococcia</taxon>
        <taxon>Magnetococcales</taxon>
        <taxon>Candidatus Magnetaquicoccaceae</taxon>
        <taxon>Candidatus Magnetaquiglobus</taxon>
    </lineage>
</organism>
<feature type="region of interest" description="Disordered" evidence="1">
    <location>
        <begin position="24"/>
        <end position="127"/>
    </location>
</feature>
<reference evidence="3 4" key="2">
    <citation type="submission" date="2024-09" db="EMBL/GenBank/DDBJ databases">
        <title>Draft genome sequence of Candidatus Magnetaquicoccaceae bacterium FCR-1.</title>
        <authorList>
            <person name="Shimoshige H."/>
            <person name="Shimamura S."/>
            <person name="Taoka A."/>
            <person name="Kobayashi H."/>
            <person name="Maekawa T."/>
        </authorList>
    </citation>
    <scope>NUCLEOTIDE SEQUENCE [LARGE SCALE GENOMIC DNA]</scope>
    <source>
        <strain evidence="3 4">FCR-1</strain>
    </source>
</reference>
<evidence type="ECO:0000313" key="3">
    <source>
        <dbReference type="EMBL" id="GAB0057521.1"/>
    </source>
</evidence>
<comment type="caution">
    <text evidence="3">The sequence shown here is derived from an EMBL/GenBank/DDBJ whole genome shotgun (WGS) entry which is preliminary data.</text>
</comment>
<feature type="chain" id="PRO_5045164148" description="Secreted protein" evidence="2">
    <location>
        <begin position="30"/>
        <end position="127"/>
    </location>
</feature>
<evidence type="ECO:0000313" key="4">
    <source>
        <dbReference type="Proteomes" id="UP001628193"/>
    </source>
</evidence>
<name>A0ABQ0C9G5_9PROT</name>
<feature type="signal peptide" evidence="2">
    <location>
        <begin position="1"/>
        <end position="29"/>
    </location>
</feature>
<accession>A0ABQ0C9G5</accession>
<evidence type="ECO:0000256" key="1">
    <source>
        <dbReference type="SAM" id="MobiDB-lite"/>
    </source>
</evidence>
<dbReference type="EMBL" id="BAAFGK010000004">
    <property type="protein sequence ID" value="GAB0057521.1"/>
    <property type="molecule type" value="Genomic_DNA"/>
</dbReference>
<keyword evidence="4" id="KW-1185">Reference proteome</keyword>
<keyword evidence="2" id="KW-0732">Signal</keyword>
<evidence type="ECO:0000256" key="2">
    <source>
        <dbReference type="SAM" id="SignalP"/>
    </source>
</evidence>
<protein>
    <recommendedName>
        <fullName evidence="5">Secreted protein</fullName>
    </recommendedName>
</protein>